<evidence type="ECO:0000256" key="1">
    <source>
        <dbReference type="SAM" id="Phobius"/>
    </source>
</evidence>
<organism evidence="2 3">
    <name type="scientific">Paenibacillus mucilaginosus 3016</name>
    <dbReference type="NCBI Taxonomy" id="1116391"/>
    <lineage>
        <taxon>Bacteria</taxon>
        <taxon>Bacillati</taxon>
        <taxon>Bacillota</taxon>
        <taxon>Bacilli</taxon>
        <taxon>Bacillales</taxon>
        <taxon>Paenibacillaceae</taxon>
        <taxon>Paenibacillus</taxon>
    </lineage>
</organism>
<keyword evidence="3" id="KW-1185">Reference proteome</keyword>
<name>H6N9V8_9BACL</name>
<dbReference type="Proteomes" id="UP000007523">
    <property type="component" value="Chromosome"/>
</dbReference>
<sequence>MTQTQADYFRKLVAGQEVITRQGVDYWLIYSNINTWQFWTILAMLIVPLALLYKFIDRTMIYKIAFFGFATHVLFAYTDAFGIRYGLWGYPYQVLPFLPSVSLDASLIPIAIMFVFQWTLKRRKNFHLYAFLTALAFGFGFKPLLVLSGLFEKYKWVNYIIIFLIYLVLFEGAYLLTSLFEKMKTASNSKERDKKTPSWINLIYLNRRILGRKKSRIT</sequence>
<feature type="transmembrane region" description="Helical" evidence="1">
    <location>
        <begin position="156"/>
        <end position="180"/>
    </location>
</feature>
<dbReference type="InterPro" id="IPR048147">
    <property type="entry name" value="CBO0543-like"/>
</dbReference>
<feature type="transmembrane region" description="Helical" evidence="1">
    <location>
        <begin position="97"/>
        <end position="116"/>
    </location>
</feature>
<keyword evidence="1" id="KW-1133">Transmembrane helix</keyword>
<dbReference type="HOGENOM" id="CLU_112019_0_0_9"/>
<feature type="transmembrane region" description="Helical" evidence="1">
    <location>
        <begin position="128"/>
        <end position="150"/>
    </location>
</feature>
<dbReference type="STRING" id="1116391.PM3016_1563"/>
<evidence type="ECO:0000313" key="3">
    <source>
        <dbReference type="Proteomes" id="UP000007523"/>
    </source>
</evidence>
<reference evidence="2 3" key="1">
    <citation type="journal article" date="2012" name="J. Bacteriol.">
        <title>Complete Genome Sequence of Paenibacillus mucilaginosus 3016, a Bacterium Functional as Microbial Fertilizer.</title>
        <authorList>
            <person name="Ma M."/>
            <person name="Wang Z."/>
            <person name="Li L."/>
            <person name="Jiang X."/>
            <person name="Guan D."/>
            <person name="Cao F."/>
            <person name="Chen H."/>
            <person name="Wang X."/>
            <person name="Shen D."/>
            <person name="Du B."/>
            <person name="Li J."/>
        </authorList>
    </citation>
    <scope>NUCLEOTIDE SEQUENCE [LARGE SCALE GENOMIC DNA]</scope>
    <source>
        <strain evidence="2 3">3016</strain>
    </source>
</reference>
<keyword evidence="1" id="KW-0472">Membrane</keyword>
<keyword evidence="1" id="KW-0812">Transmembrane</keyword>
<gene>
    <name evidence="2" type="ORF">PM3016_1563</name>
</gene>
<dbReference type="AlphaFoldDB" id="H6N9V8"/>
<feature type="transmembrane region" description="Helical" evidence="1">
    <location>
        <begin position="36"/>
        <end position="53"/>
    </location>
</feature>
<dbReference type="EMBL" id="CP003235">
    <property type="protein sequence ID" value="AFC28486.1"/>
    <property type="molecule type" value="Genomic_DNA"/>
</dbReference>
<dbReference type="NCBIfam" id="NF041644">
    <property type="entry name" value="CBO0543_fam"/>
    <property type="match status" value="1"/>
</dbReference>
<feature type="transmembrane region" description="Helical" evidence="1">
    <location>
        <begin position="60"/>
        <end position="77"/>
    </location>
</feature>
<evidence type="ECO:0000313" key="2">
    <source>
        <dbReference type="EMBL" id="AFC28486.1"/>
    </source>
</evidence>
<dbReference type="RefSeq" id="WP_014369069.1">
    <property type="nucleotide sequence ID" value="NC_016935.1"/>
</dbReference>
<protein>
    <submittedName>
        <fullName evidence="2">Uncharacterized protein</fullName>
    </submittedName>
</protein>
<dbReference type="KEGG" id="pmq:PM3016_1563"/>
<accession>H6N9V8</accession>
<proteinExistence type="predicted"/>